<name>Q2HE17_CHAGB</name>
<dbReference type="InParanoid" id="Q2HE17"/>
<proteinExistence type="predicted"/>
<dbReference type="RefSeq" id="XP_001220758.1">
    <property type="nucleotide sequence ID" value="XM_001220757.1"/>
</dbReference>
<dbReference type="EMBL" id="CH408029">
    <property type="protein sequence ID" value="EAQ93302.1"/>
    <property type="molecule type" value="Genomic_DNA"/>
</dbReference>
<evidence type="ECO:0000313" key="1">
    <source>
        <dbReference type="EMBL" id="EAQ93302.1"/>
    </source>
</evidence>
<gene>
    <name evidence="1" type="ORF">CHGG_01537</name>
</gene>
<dbReference type="GeneID" id="4387783"/>
<reference evidence="2" key="1">
    <citation type="journal article" date="2015" name="Genome Announc.">
        <title>Draft genome sequence of the cellulolytic fungus Chaetomium globosum.</title>
        <authorList>
            <person name="Cuomo C.A."/>
            <person name="Untereiner W.A."/>
            <person name="Ma L.-J."/>
            <person name="Grabherr M."/>
            <person name="Birren B.W."/>
        </authorList>
    </citation>
    <scope>NUCLEOTIDE SEQUENCE [LARGE SCALE GENOMIC DNA]</scope>
    <source>
        <strain evidence="2">ATCC 6205 / CBS 148.51 / DSM 1962 / NBRC 6347 / NRRL 1970</strain>
    </source>
</reference>
<evidence type="ECO:0000313" key="2">
    <source>
        <dbReference type="Proteomes" id="UP000001056"/>
    </source>
</evidence>
<dbReference type="HOGENOM" id="CLU_2209727_0_0_1"/>
<dbReference type="AlphaFoldDB" id="Q2HE17"/>
<dbReference type="Proteomes" id="UP000001056">
    <property type="component" value="Unassembled WGS sequence"/>
</dbReference>
<dbReference type="VEuPathDB" id="FungiDB:CHGG_01537"/>
<accession>Q2HE17</accession>
<organism evidence="1 2">
    <name type="scientific">Chaetomium globosum (strain ATCC 6205 / CBS 148.51 / DSM 1962 / NBRC 6347 / NRRL 1970)</name>
    <name type="common">Soil fungus</name>
    <dbReference type="NCBI Taxonomy" id="306901"/>
    <lineage>
        <taxon>Eukaryota</taxon>
        <taxon>Fungi</taxon>
        <taxon>Dikarya</taxon>
        <taxon>Ascomycota</taxon>
        <taxon>Pezizomycotina</taxon>
        <taxon>Sordariomycetes</taxon>
        <taxon>Sordariomycetidae</taxon>
        <taxon>Sordariales</taxon>
        <taxon>Chaetomiaceae</taxon>
        <taxon>Chaetomium</taxon>
    </lineage>
</organism>
<sequence length="107" mass="11989">MTRVAPAGIIWRRPCEMQTSVASWIWQQQPSIFLALVTSQRFHLDARTVAVHNEGAKMQVQIGLALVPHPGSRNRKSLAVGTAESVLAPACRRWFGRVGQCGIRWKR</sequence>
<protein>
    <submittedName>
        <fullName evidence="1">Uncharacterized protein</fullName>
    </submittedName>
</protein>
<keyword evidence="2" id="KW-1185">Reference proteome</keyword>